<name>A0A375FR86_9BURK</name>
<accession>A0A375FR86</accession>
<dbReference type="Proteomes" id="UP000256862">
    <property type="component" value="Chromosome CO2235"/>
</dbReference>
<organism evidence="1">
    <name type="scientific">Cupriavidus oxalaticus</name>
    <dbReference type="NCBI Taxonomy" id="96344"/>
    <lineage>
        <taxon>Bacteria</taxon>
        <taxon>Pseudomonadati</taxon>
        <taxon>Pseudomonadota</taxon>
        <taxon>Betaproteobacteria</taxon>
        <taxon>Burkholderiales</taxon>
        <taxon>Burkholderiaceae</taxon>
        <taxon>Cupriavidus</taxon>
    </lineage>
</organism>
<proteinExistence type="predicted"/>
<comment type="caution">
    <text evidence="1">The sequence shown here is derived from an EMBL/GenBank/DDBJ whole genome shotgun (WGS) entry which is preliminary data.</text>
</comment>
<reference evidence="1" key="1">
    <citation type="submission" date="2018-01" db="EMBL/GenBank/DDBJ databases">
        <authorList>
            <person name="Clerissi C."/>
        </authorList>
    </citation>
    <scope>NUCLEOTIDE SEQUENCE</scope>
    <source>
        <strain evidence="1">Cupriavidus oxalaticus LMG 2235</strain>
    </source>
</reference>
<gene>
    <name evidence="1" type="ORF">CO2235_10218</name>
</gene>
<dbReference type="AlphaFoldDB" id="A0A375FR86"/>
<evidence type="ECO:0000313" key="1">
    <source>
        <dbReference type="EMBL" id="SPC10833.1"/>
    </source>
</evidence>
<dbReference type="EMBL" id="OGUS01000109">
    <property type="protein sequence ID" value="SPC10833.1"/>
    <property type="molecule type" value="Genomic_DNA"/>
</dbReference>
<sequence length="22" mass="2400">MTLAMIVMARFLGMALTVSKQS</sequence>
<protein>
    <submittedName>
        <fullName evidence="1">Uncharacterized protein</fullName>
    </submittedName>
</protein>